<name>A0A0E9QAJ9_ANGAN</name>
<reference evidence="1" key="1">
    <citation type="submission" date="2014-11" db="EMBL/GenBank/DDBJ databases">
        <authorList>
            <person name="Amaro Gonzalez C."/>
        </authorList>
    </citation>
    <scope>NUCLEOTIDE SEQUENCE</scope>
</reference>
<organism evidence="1">
    <name type="scientific">Anguilla anguilla</name>
    <name type="common">European freshwater eel</name>
    <name type="synonym">Muraena anguilla</name>
    <dbReference type="NCBI Taxonomy" id="7936"/>
    <lineage>
        <taxon>Eukaryota</taxon>
        <taxon>Metazoa</taxon>
        <taxon>Chordata</taxon>
        <taxon>Craniata</taxon>
        <taxon>Vertebrata</taxon>
        <taxon>Euteleostomi</taxon>
        <taxon>Actinopterygii</taxon>
        <taxon>Neopterygii</taxon>
        <taxon>Teleostei</taxon>
        <taxon>Anguilliformes</taxon>
        <taxon>Anguillidae</taxon>
        <taxon>Anguilla</taxon>
    </lineage>
</organism>
<accession>A0A0E9QAJ9</accession>
<dbReference type="EMBL" id="GBXM01094808">
    <property type="protein sequence ID" value="JAH13769.1"/>
    <property type="molecule type" value="Transcribed_RNA"/>
</dbReference>
<dbReference type="AlphaFoldDB" id="A0A0E9QAJ9"/>
<reference evidence="1" key="2">
    <citation type="journal article" date="2015" name="Fish Shellfish Immunol.">
        <title>Early steps in the European eel (Anguilla anguilla)-Vibrio vulnificus interaction in the gills: Role of the RtxA13 toxin.</title>
        <authorList>
            <person name="Callol A."/>
            <person name="Pajuelo D."/>
            <person name="Ebbesson L."/>
            <person name="Teles M."/>
            <person name="MacKenzie S."/>
            <person name="Amaro C."/>
        </authorList>
    </citation>
    <scope>NUCLEOTIDE SEQUENCE</scope>
</reference>
<evidence type="ECO:0000313" key="1">
    <source>
        <dbReference type="EMBL" id="JAH13769.1"/>
    </source>
</evidence>
<sequence>MFSNAKCLFDYVMMQNDVTVNYFCL</sequence>
<proteinExistence type="predicted"/>
<protein>
    <submittedName>
        <fullName evidence="1">Uncharacterized protein</fullName>
    </submittedName>
</protein>